<accession>A0A1G2PYM0</accession>
<proteinExistence type="predicted"/>
<sequence length="80" mass="8871">MGFLYLACLAQIFVAKIENGIIGTDEILMSSSNADSGNLFRYEGDKYIYNLSTDTLSPGTWQIKASLNDGRNYTVIILLQ</sequence>
<dbReference type="AlphaFoldDB" id="A0A1G2PYM0"/>
<organism evidence="1 2">
    <name type="scientific">Candidatus Terrybacteria bacterium RIFCSPLOWO2_01_FULL_40_23</name>
    <dbReference type="NCBI Taxonomy" id="1802366"/>
    <lineage>
        <taxon>Bacteria</taxon>
        <taxon>Candidatus Terryibacteriota</taxon>
    </lineage>
</organism>
<evidence type="ECO:0000313" key="2">
    <source>
        <dbReference type="Proteomes" id="UP000176951"/>
    </source>
</evidence>
<comment type="caution">
    <text evidence="1">The sequence shown here is derived from an EMBL/GenBank/DDBJ whole genome shotgun (WGS) entry which is preliminary data.</text>
</comment>
<evidence type="ECO:0008006" key="3">
    <source>
        <dbReference type="Google" id="ProtNLM"/>
    </source>
</evidence>
<dbReference type="Proteomes" id="UP000176951">
    <property type="component" value="Unassembled WGS sequence"/>
</dbReference>
<reference evidence="1 2" key="1">
    <citation type="journal article" date="2016" name="Nat. Commun.">
        <title>Thousands of microbial genomes shed light on interconnected biogeochemical processes in an aquifer system.</title>
        <authorList>
            <person name="Anantharaman K."/>
            <person name="Brown C.T."/>
            <person name="Hug L.A."/>
            <person name="Sharon I."/>
            <person name="Castelle C.J."/>
            <person name="Probst A.J."/>
            <person name="Thomas B.C."/>
            <person name="Singh A."/>
            <person name="Wilkins M.J."/>
            <person name="Karaoz U."/>
            <person name="Brodie E.L."/>
            <person name="Williams K.H."/>
            <person name="Hubbard S.S."/>
            <person name="Banfield J.F."/>
        </authorList>
    </citation>
    <scope>NUCLEOTIDE SEQUENCE [LARGE SCALE GENOMIC DNA]</scope>
</reference>
<protein>
    <recommendedName>
        <fullName evidence="3">Bacterial Ig-like domain-containing protein</fullName>
    </recommendedName>
</protein>
<gene>
    <name evidence="1" type="ORF">A3A97_01040</name>
</gene>
<name>A0A1G2PYM0_9BACT</name>
<evidence type="ECO:0000313" key="1">
    <source>
        <dbReference type="EMBL" id="OHA52711.1"/>
    </source>
</evidence>
<dbReference type="EMBL" id="MHSW01000005">
    <property type="protein sequence ID" value="OHA52711.1"/>
    <property type="molecule type" value="Genomic_DNA"/>
</dbReference>